<dbReference type="InterPro" id="IPR027417">
    <property type="entry name" value="P-loop_NTPase"/>
</dbReference>
<dbReference type="EMBL" id="JACDUR010000009">
    <property type="protein sequence ID" value="MBA2896614.1"/>
    <property type="molecule type" value="Genomic_DNA"/>
</dbReference>
<protein>
    <submittedName>
        <fullName evidence="1">Uridine kinase</fullName>
        <ecNumber evidence="1">2.7.1.48</ecNumber>
    </submittedName>
</protein>
<evidence type="ECO:0000313" key="2">
    <source>
        <dbReference type="Proteomes" id="UP000530928"/>
    </source>
</evidence>
<dbReference type="Proteomes" id="UP000530928">
    <property type="component" value="Unassembled WGS sequence"/>
</dbReference>
<dbReference type="RefSeq" id="WP_181615336.1">
    <property type="nucleotide sequence ID" value="NZ_BAABAM010000008.1"/>
</dbReference>
<dbReference type="SUPFAM" id="SSF52540">
    <property type="entry name" value="P-loop containing nucleoside triphosphate hydrolases"/>
    <property type="match status" value="1"/>
</dbReference>
<dbReference type="EC" id="2.7.1.48" evidence="1"/>
<reference evidence="1 2" key="1">
    <citation type="submission" date="2020-07" db="EMBL/GenBank/DDBJ databases">
        <title>Genomic Encyclopedia of Type Strains, Phase IV (KMG-IV): sequencing the most valuable type-strain genomes for metagenomic binning, comparative biology and taxonomic classification.</title>
        <authorList>
            <person name="Goeker M."/>
        </authorList>
    </citation>
    <scope>NUCLEOTIDE SEQUENCE [LARGE SCALE GENOMIC DNA]</scope>
    <source>
        <strain evidence="1 2">DSM 45533</strain>
    </source>
</reference>
<keyword evidence="1" id="KW-0418">Kinase</keyword>
<comment type="caution">
    <text evidence="1">The sequence shown here is derived from an EMBL/GenBank/DDBJ whole genome shotgun (WGS) entry which is preliminary data.</text>
</comment>
<sequence length="216" mass="23635">MSLRPVVLVTGPSGVGKSLFAQRTGLPVLRLDDFYKEGHDPTLPLLPDGSAVDWDSPLSWDADAAMEAVLALATTGRAEPPRYDISTSSRVGVDHVDLGEAPAFVAEGIFAAELIARCREHGVLAEALCLRGKPMQTFRRRLWRDLREGRKSPFFLVRRGWMLMRAEHSIVERHRALGARVCGKPEGYTLVEPFAQAPLVTTPVTPPVTTPLSTQG</sequence>
<accession>A0A7W0CSP1</accession>
<dbReference type="GO" id="GO:0004849">
    <property type="term" value="F:uridine kinase activity"/>
    <property type="evidence" value="ECO:0007669"/>
    <property type="project" value="UniProtKB-EC"/>
</dbReference>
<organism evidence="1 2">
    <name type="scientific">Nonomuraea soli</name>
    <dbReference type="NCBI Taxonomy" id="1032476"/>
    <lineage>
        <taxon>Bacteria</taxon>
        <taxon>Bacillati</taxon>
        <taxon>Actinomycetota</taxon>
        <taxon>Actinomycetes</taxon>
        <taxon>Streptosporangiales</taxon>
        <taxon>Streptosporangiaceae</taxon>
        <taxon>Nonomuraea</taxon>
    </lineage>
</organism>
<evidence type="ECO:0000313" key="1">
    <source>
        <dbReference type="EMBL" id="MBA2896614.1"/>
    </source>
</evidence>
<name>A0A7W0CSP1_9ACTN</name>
<keyword evidence="1" id="KW-0808">Transferase</keyword>
<gene>
    <name evidence="1" type="ORF">HNR30_008005</name>
</gene>
<proteinExistence type="predicted"/>
<keyword evidence="2" id="KW-1185">Reference proteome</keyword>
<dbReference type="Gene3D" id="3.40.50.300">
    <property type="entry name" value="P-loop containing nucleotide triphosphate hydrolases"/>
    <property type="match status" value="1"/>
</dbReference>
<dbReference type="AlphaFoldDB" id="A0A7W0CSP1"/>